<feature type="region of interest" description="Disordered" evidence="1">
    <location>
        <begin position="1"/>
        <end position="72"/>
    </location>
</feature>
<protein>
    <submittedName>
        <fullName evidence="2">Uncharacterized protein</fullName>
    </submittedName>
</protein>
<keyword evidence="3" id="KW-1185">Reference proteome</keyword>
<sequence>MARRRRRNQRPRGQWGASGCPRIQQSKPEGGRIQQKETREGPWETTDGRSRAYEPTAGSDGRAVADDDRHAGGAGGAATMLSSLTNTSARYAAGDNGQVTGAGVPLDGGATLMALSLAKTSSRYAQRSAEVPMRARCGGGCVEALSCTLAPIAGERKTLQVAGAKAGWSSVQDAQSSVAFEAVPDGFLHRSGGPT</sequence>
<accession>A0AAQ3UR37</accession>
<proteinExistence type="predicted"/>
<evidence type="ECO:0000256" key="1">
    <source>
        <dbReference type="SAM" id="MobiDB-lite"/>
    </source>
</evidence>
<reference evidence="2 3" key="1">
    <citation type="submission" date="2024-02" db="EMBL/GenBank/DDBJ databases">
        <title>High-quality chromosome-scale genome assembly of Pensacola bahiagrass (Paspalum notatum Flugge var. saurae).</title>
        <authorList>
            <person name="Vega J.M."/>
            <person name="Podio M."/>
            <person name="Orjuela J."/>
            <person name="Siena L.A."/>
            <person name="Pessino S.C."/>
            <person name="Combes M.C."/>
            <person name="Mariac C."/>
            <person name="Albertini E."/>
            <person name="Pupilli F."/>
            <person name="Ortiz J.P.A."/>
            <person name="Leblanc O."/>
        </authorList>
    </citation>
    <scope>NUCLEOTIDE SEQUENCE [LARGE SCALE GENOMIC DNA]</scope>
    <source>
        <strain evidence="2">R1</strain>
        <tissue evidence="2">Leaf</tissue>
    </source>
</reference>
<dbReference type="EMBL" id="CP144753">
    <property type="protein sequence ID" value="WVZ94807.1"/>
    <property type="molecule type" value="Genomic_DNA"/>
</dbReference>
<name>A0AAQ3UR37_PASNO</name>
<dbReference type="AlphaFoldDB" id="A0AAQ3UR37"/>
<feature type="compositionally biased region" description="Basic and acidic residues" evidence="1">
    <location>
        <begin position="34"/>
        <end position="52"/>
    </location>
</feature>
<dbReference type="Proteomes" id="UP001341281">
    <property type="component" value="Chromosome 09"/>
</dbReference>
<gene>
    <name evidence="2" type="ORF">U9M48_040654</name>
</gene>
<evidence type="ECO:0000313" key="3">
    <source>
        <dbReference type="Proteomes" id="UP001341281"/>
    </source>
</evidence>
<feature type="compositionally biased region" description="Basic residues" evidence="1">
    <location>
        <begin position="1"/>
        <end position="10"/>
    </location>
</feature>
<evidence type="ECO:0000313" key="2">
    <source>
        <dbReference type="EMBL" id="WVZ94807.1"/>
    </source>
</evidence>
<organism evidence="2 3">
    <name type="scientific">Paspalum notatum var. saurae</name>
    <dbReference type="NCBI Taxonomy" id="547442"/>
    <lineage>
        <taxon>Eukaryota</taxon>
        <taxon>Viridiplantae</taxon>
        <taxon>Streptophyta</taxon>
        <taxon>Embryophyta</taxon>
        <taxon>Tracheophyta</taxon>
        <taxon>Spermatophyta</taxon>
        <taxon>Magnoliopsida</taxon>
        <taxon>Liliopsida</taxon>
        <taxon>Poales</taxon>
        <taxon>Poaceae</taxon>
        <taxon>PACMAD clade</taxon>
        <taxon>Panicoideae</taxon>
        <taxon>Andropogonodae</taxon>
        <taxon>Paspaleae</taxon>
        <taxon>Paspalinae</taxon>
        <taxon>Paspalum</taxon>
    </lineage>
</organism>